<reference evidence="1" key="1">
    <citation type="submission" date="2023-06" db="EMBL/GenBank/DDBJ databases">
        <authorList>
            <person name="Kurt Z."/>
        </authorList>
    </citation>
    <scope>NUCLEOTIDE SEQUENCE</scope>
</reference>
<dbReference type="EMBL" id="CAXDID020000258">
    <property type="protein sequence ID" value="CAL6066027.1"/>
    <property type="molecule type" value="Genomic_DNA"/>
</dbReference>
<evidence type="ECO:0000313" key="3">
    <source>
        <dbReference type="Proteomes" id="UP001642409"/>
    </source>
</evidence>
<dbReference type="AlphaFoldDB" id="A0AA86PLR6"/>
<proteinExistence type="predicted"/>
<comment type="caution">
    <text evidence="1">The sequence shown here is derived from an EMBL/GenBank/DDBJ whole genome shotgun (WGS) entry which is preliminary data.</text>
</comment>
<sequence length="293" mass="34189">MTQLENVQILIECFENEQDVKIEKLVMLILSMTRVEFQRLAMLYQTATGYCLKYQLRQSNQEHLHLFELMLLTDYQACAHLIRSINANRPDLYMYFGLFLVDPSLLQVYFKQLTGIDLIDHIHTVFHSEPFLSRLFTSKLSNSQTVHLPDDFYQQFMTQMTNPGQTISNLILLSVAEQDEINQFKNTLTENLSQVQGISLQEFFDAYIVHSPLAQFYLQIVFKETKESKIAFLLNHFIMLNDAETLKWIFGIIWECGALEMAQEAYFEETEEDMEWGGIEGILGEIFRMLSGV</sequence>
<keyword evidence="3" id="KW-1185">Reference proteome</keyword>
<gene>
    <name evidence="1" type="ORF">HINF_LOCUS29809</name>
    <name evidence="2" type="ORF">HINF_LOCUS52123</name>
</gene>
<reference evidence="2 3" key="2">
    <citation type="submission" date="2024-07" db="EMBL/GenBank/DDBJ databases">
        <authorList>
            <person name="Akdeniz Z."/>
        </authorList>
    </citation>
    <scope>NUCLEOTIDE SEQUENCE [LARGE SCALE GENOMIC DNA]</scope>
</reference>
<organism evidence="1">
    <name type="scientific">Hexamita inflata</name>
    <dbReference type="NCBI Taxonomy" id="28002"/>
    <lineage>
        <taxon>Eukaryota</taxon>
        <taxon>Metamonada</taxon>
        <taxon>Diplomonadida</taxon>
        <taxon>Hexamitidae</taxon>
        <taxon>Hexamitinae</taxon>
        <taxon>Hexamita</taxon>
    </lineage>
</organism>
<evidence type="ECO:0000313" key="1">
    <source>
        <dbReference type="EMBL" id="CAI9942164.1"/>
    </source>
</evidence>
<evidence type="ECO:0000313" key="2">
    <source>
        <dbReference type="EMBL" id="CAL6066027.1"/>
    </source>
</evidence>
<protein>
    <submittedName>
        <fullName evidence="2">Hypothetical_protein</fullName>
    </submittedName>
</protein>
<dbReference type="Proteomes" id="UP001642409">
    <property type="component" value="Unassembled WGS sequence"/>
</dbReference>
<accession>A0AA86PLR6</accession>
<name>A0AA86PLR6_9EUKA</name>
<dbReference type="EMBL" id="CATOUU010000698">
    <property type="protein sequence ID" value="CAI9942164.1"/>
    <property type="molecule type" value="Genomic_DNA"/>
</dbReference>